<dbReference type="InterPro" id="IPR009000">
    <property type="entry name" value="Transl_B-barrel_sf"/>
</dbReference>
<dbReference type="GO" id="GO:0003735">
    <property type="term" value="F:structural constituent of ribosome"/>
    <property type="evidence" value="ECO:0007669"/>
    <property type="project" value="InterPro"/>
</dbReference>
<evidence type="ECO:0000256" key="4">
    <source>
        <dbReference type="ARBA" id="ARBA00035209"/>
    </source>
</evidence>
<dbReference type="PANTHER" id="PTHR11229:SF8">
    <property type="entry name" value="LARGE RIBOSOMAL SUBUNIT PROTEIN UL3M"/>
    <property type="match status" value="1"/>
</dbReference>
<reference evidence="7 8" key="1">
    <citation type="journal article" date="2019" name="Philos. Trans. R. Soc. Lond., B, Biol. Sci.">
        <title>Ant behaviour and brain gene expression of defending hosts depend on the ecological success of the intruding social parasite.</title>
        <authorList>
            <person name="Kaur R."/>
            <person name="Stoldt M."/>
            <person name="Jongepier E."/>
            <person name="Feldmeyer B."/>
            <person name="Menzel F."/>
            <person name="Bornberg-Bauer E."/>
            <person name="Foitzik S."/>
        </authorList>
    </citation>
    <scope>NUCLEOTIDE SEQUENCE [LARGE SCALE GENOMIC DNA]</scope>
    <source>
        <tissue evidence="7">Whole body</tissue>
    </source>
</reference>
<comment type="caution">
    <text evidence="7">The sequence shown here is derived from an EMBL/GenBank/DDBJ whole genome shotgun (WGS) entry which is preliminary data.</text>
</comment>
<dbReference type="PANTHER" id="PTHR11229">
    <property type="entry name" value="50S RIBOSOMAL PROTEIN L3"/>
    <property type="match status" value="1"/>
</dbReference>
<comment type="similarity">
    <text evidence="1">Belongs to the universal ribosomal protein uL3 family.</text>
</comment>
<evidence type="ECO:0000256" key="5">
    <source>
        <dbReference type="ARBA" id="ARBA00035396"/>
    </source>
</evidence>
<evidence type="ECO:0000256" key="6">
    <source>
        <dbReference type="SAM" id="MobiDB-lite"/>
    </source>
</evidence>
<evidence type="ECO:0000313" key="8">
    <source>
        <dbReference type="Proteomes" id="UP000310200"/>
    </source>
</evidence>
<keyword evidence="2" id="KW-0689">Ribosomal protein</keyword>
<organism evidence="7 8">
    <name type="scientific">Temnothorax longispinosus</name>
    <dbReference type="NCBI Taxonomy" id="300112"/>
    <lineage>
        <taxon>Eukaryota</taxon>
        <taxon>Metazoa</taxon>
        <taxon>Ecdysozoa</taxon>
        <taxon>Arthropoda</taxon>
        <taxon>Hexapoda</taxon>
        <taxon>Insecta</taxon>
        <taxon>Pterygota</taxon>
        <taxon>Neoptera</taxon>
        <taxon>Endopterygota</taxon>
        <taxon>Hymenoptera</taxon>
        <taxon>Apocrita</taxon>
        <taxon>Aculeata</taxon>
        <taxon>Formicoidea</taxon>
        <taxon>Formicidae</taxon>
        <taxon>Myrmicinae</taxon>
        <taxon>Temnothorax</taxon>
    </lineage>
</organism>
<evidence type="ECO:0000256" key="3">
    <source>
        <dbReference type="ARBA" id="ARBA00023274"/>
    </source>
</evidence>
<protein>
    <recommendedName>
        <fullName evidence="4">Large ribosomal subunit protein uL3m</fullName>
    </recommendedName>
    <alternativeName>
        <fullName evidence="5">39S ribosomal protein L3, mitochondrial</fullName>
    </alternativeName>
</protein>
<dbReference type="AlphaFoldDB" id="A0A4S2JAI2"/>
<proteinExistence type="inferred from homology"/>
<keyword evidence="8" id="KW-1185">Reference proteome</keyword>
<evidence type="ECO:0000256" key="1">
    <source>
        <dbReference type="ARBA" id="ARBA00006540"/>
    </source>
</evidence>
<keyword evidence="3" id="KW-0687">Ribonucleoprotein</keyword>
<dbReference type="InterPro" id="IPR019927">
    <property type="entry name" value="Ribosomal_uL3_bac/org-type"/>
</dbReference>
<dbReference type="SUPFAM" id="SSF50447">
    <property type="entry name" value="Translation proteins"/>
    <property type="match status" value="1"/>
</dbReference>
<feature type="region of interest" description="Disordered" evidence="6">
    <location>
        <begin position="251"/>
        <end position="279"/>
    </location>
</feature>
<name>A0A4S2JAI2_9HYME</name>
<dbReference type="NCBIfam" id="TIGR03625">
    <property type="entry name" value="L3_bact"/>
    <property type="match status" value="1"/>
</dbReference>
<dbReference type="GO" id="GO:0006412">
    <property type="term" value="P:translation"/>
    <property type="evidence" value="ECO:0007669"/>
    <property type="project" value="InterPro"/>
</dbReference>
<evidence type="ECO:0000313" key="7">
    <source>
        <dbReference type="EMBL" id="TGZ32395.1"/>
    </source>
</evidence>
<gene>
    <name evidence="7" type="ORF">DBV15_06820</name>
</gene>
<dbReference type="FunFam" id="2.40.30.10:FF:000049">
    <property type="entry name" value="39S ribosomal protein L3, mitochondrial"/>
    <property type="match status" value="1"/>
</dbReference>
<evidence type="ECO:0000256" key="2">
    <source>
        <dbReference type="ARBA" id="ARBA00022980"/>
    </source>
</evidence>
<dbReference type="Proteomes" id="UP000310200">
    <property type="component" value="Unassembled WGS sequence"/>
</dbReference>
<accession>A0A4S2JAI2</accession>
<dbReference type="GO" id="GO:0005762">
    <property type="term" value="C:mitochondrial large ribosomal subunit"/>
    <property type="evidence" value="ECO:0007669"/>
    <property type="project" value="TreeGrafter"/>
</dbReference>
<dbReference type="Gene3D" id="2.40.30.10">
    <property type="entry name" value="Translation factors"/>
    <property type="match status" value="2"/>
</dbReference>
<dbReference type="Pfam" id="PF00297">
    <property type="entry name" value="Ribosomal_L3"/>
    <property type="match status" value="1"/>
</dbReference>
<dbReference type="InterPro" id="IPR000597">
    <property type="entry name" value="Ribosomal_uL3"/>
</dbReference>
<dbReference type="STRING" id="300112.A0A4S2JAI2"/>
<sequence length="374" mass="42873">MTSLLKTINGLQLFHKCLKQSIDMISVPKRDAKKYIPKPRYRHPEWLPKQERVLYNERLTEDNKQFLDEVVQDKHGSSTIGFGMKLSPLKIDPIEPTVEWKKYMQRTGLIAKKIGVYPLWLKNGKKVTSTLLQVVDNEVVKYIPPEKYFPIKSRVLTRQVKKKRGCLVVGAENIDPQIITKEYYGIFNDAGVMPKRVLRRFIISPEAALQPGTPLFATHFKPGEVVDIRAKTIDRGFQGVMKRWGFHGMPASHGVTKTHRRPGNIGSGGGKARVMPGTKMPGHMGNRWRVIRGVRILRINTKYNVIWVQGHNIPGEINTYCYMFDTVLPLRKHKTAPNFPTYLPSITEESLPEELYADDIHSFVDPTIEFKEES</sequence>
<dbReference type="EMBL" id="QBLH01003868">
    <property type="protein sequence ID" value="TGZ32395.1"/>
    <property type="molecule type" value="Genomic_DNA"/>
</dbReference>